<evidence type="ECO:0000313" key="1">
    <source>
        <dbReference type="EMBL" id="BBB01750.1"/>
    </source>
</evidence>
<gene>
    <name evidence="1" type="ORF">RVR_9302</name>
</gene>
<reference evidence="1 2" key="4">
    <citation type="journal article" date="2020" name="Sci. Rep.">
        <title>beta-carboline chemical signals induce reveromycin production through a LuxR family regulator in Streptomyces sp. SN-593.</title>
        <authorList>
            <person name="Panthee S."/>
            <person name="Kito N."/>
            <person name="Hayashi T."/>
            <person name="Shimizu T."/>
            <person name="Ishikawa J."/>
            <person name="Hamamoto H."/>
            <person name="Osada H."/>
            <person name="Takahashi S."/>
        </authorList>
    </citation>
    <scope>NUCLEOTIDE SEQUENCE [LARGE SCALE GENOMIC DNA]</scope>
    <source>
        <strain evidence="1 2">SN-593</strain>
    </source>
</reference>
<name>A0A7U3VSH8_9ACTN</name>
<reference evidence="1 2" key="2">
    <citation type="journal article" date="2011" name="J. Antibiot.">
        <title>Furaquinocins I and J: novel polyketide isoprenoid hybrid compounds from Streptomyces reveromyceticus SN-593.</title>
        <authorList>
            <person name="Panthee S."/>
            <person name="Takahashi S."/>
            <person name="Takagi H."/>
            <person name="Nogawa T."/>
            <person name="Oowada E."/>
            <person name="Uramoto M."/>
            <person name="Osada H."/>
        </authorList>
    </citation>
    <scope>NUCLEOTIDE SEQUENCE [LARGE SCALE GENOMIC DNA]</scope>
    <source>
        <strain evidence="1 2">SN-593</strain>
    </source>
</reference>
<dbReference type="AlphaFoldDB" id="A0A7U3VSH8"/>
<dbReference type="RefSeq" id="WP_202237635.1">
    <property type="nucleotide sequence ID" value="NZ_AP018365.1"/>
</dbReference>
<dbReference type="KEGG" id="arev:RVR_9302"/>
<dbReference type="Pfam" id="PF16157">
    <property type="entry name" value="DUF4865"/>
    <property type="match status" value="1"/>
</dbReference>
<reference evidence="1 2" key="1">
    <citation type="journal article" date="2010" name="J. Bacteriol.">
        <title>Biochemical characterization of a novel indole prenyltransferase from Streptomyces sp. SN-593.</title>
        <authorList>
            <person name="Takahashi S."/>
            <person name="Takagi H."/>
            <person name="Toyoda A."/>
            <person name="Uramoto M."/>
            <person name="Nogawa T."/>
            <person name="Ueki M."/>
            <person name="Sakaki Y."/>
            <person name="Osada H."/>
        </authorList>
    </citation>
    <scope>NUCLEOTIDE SEQUENCE [LARGE SCALE GENOMIC DNA]</scope>
    <source>
        <strain evidence="1 2">SN-593</strain>
    </source>
</reference>
<evidence type="ECO:0008006" key="3">
    <source>
        <dbReference type="Google" id="ProtNLM"/>
    </source>
</evidence>
<accession>A0A7U3VSH8</accession>
<dbReference type="EMBL" id="AP018365">
    <property type="protein sequence ID" value="BBB01750.1"/>
    <property type="molecule type" value="Genomic_DNA"/>
</dbReference>
<reference evidence="1 2" key="3">
    <citation type="journal article" date="2011" name="Nat. Chem. Biol.">
        <title>Reveromycin A biosynthesis uses RevG and RevJ for stereospecific spiroacetal formation.</title>
        <authorList>
            <person name="Takahashi S."/>
            <person name="Toyoda A."/>
            <person name="Sekiyama Y."/>
            <person name="Takagi H."/>
            <person name="Nogawa T."/>
            <person name="Uramoto M."/>
            <person name="Suzuki R."/>
            <person name="Koshino H."/>
            <person name="Kumano T."/>
            <person name="Panthee S."/>
            <person name="Dairi T."/>
            <person name="Ishikawa J."/>
            <person name="Ikeda H."/>
            <person name="Sakaki Y."/>
            <person name="Osada H."/>
        </authorList>
    </citation>
    <scope>NUCLEOTIDE SEQUENCE [LARGE SCALE GENOMIC DNA]</scope>
    <source>
        <strain evidence="1 2">SN-593</strain>
    </source>
</reference>
<organism evidence="1 2">
    <name type="scientific">Actinacidiphila reveromycinica</name>
    <dbReference type="NCBI Taxonomy" id="659352"/>
    <lineage>
        <taxon>Bacteria</taxon>
        <taxon>Bacillati</taxon>
        <taxon>Actinomycetota</taxon>
        <taxon>Actinomycetes</taxon>
        <taxon>Kitasatosporales</taxon>
        <taxon>Streptomycetaceae</taxon>
        <taxon>Actinacidiphila</taxon>
    </lineage>
</organism>
<dbReference type="InterPro" id="IPR032349">
    <property type="entry name" value="DUF4865"/>
</dbReference>
<dbReference type="Proteomes" id="UP000595703">
    <property type="component" value="Chromosome"/>
</dbReference>
<evidence type="ECO:0000313" key="2">
    <source>
        <dbReference type="Proteomes" id="UP000595703"/>
    </source>
</evidence>
<keyword evidence="2" id="KW-1185">Reference proteome</keyword>
<sequence>MHGMNYRIGLPADYDMGVIRERVATRGHLLDSAPGLGLKAYLVRERGTDGSPVNEYAPFYLWNTARGMNGFLWGPGFHSLVADFGRPAVQHWSGLAFERGPAVAEPPSAATRTARPLAADEPLAEVLARELEELREVAAGPGTHSAALLVDPRHWELLRFTLWRDRAPEEPGAERFQVLHLSRPELDAVETGRQW</sequence>
<protein>
    <recommendedName>
        <fullName evidence="3">DUF4865 domain-containing protein</fullName>
    </recommendedName>
</protein>
<proteinExistence type="predicted"/>